<sequence length="369" mass="37399">MRVVVVGAGMLGASVAYHLAGRKVPVTLVERAARPGAGVTGDSFAWIGGAGGHWPGGAAGLRGSVLADWRRLEAELPRVRARWTGSLRWPPGEDLPEEAWLSGDSRPEEAWPSGDSRPEEAADGAVVRVGPERIRALEPRLRTPPPSAVHTPSDGGVDPVAVTEALVRAVPALGGRVLLGASGVALRVAGGRVTGVATEDGFHPADRVVLAAGTGVNALCAPLGISLPVTASPARLVRLTAPPGLVNGIVAGPDFAVREVAPGQLLMTLPEPEKAAAQGSSNPAANPLALLRAAFTGTGACQVVGSRVADRPVPAGGPLIGPLTSDGSVYVAVAHSAVTLAPVIGRLVAAEIADGRSAEQLRACRPRLS</sequence>
<dbReference type="Gene3D" id="3.50.50.60">
    <property type="entry name" value="FAD/NAD(P)-binding domain"/>
    <property type="match status" value="1"/>
</dbReference>
<evidence type="ECO:0000256" key="2">
    <source>
        <dbReference type="SAM" id="MobiDB-lite"/>
    </source>
</evidence>
<dbReference type="Proteomes" id="UP001212326">
    <property type="component" value="Chromosome"/>
</dbReference>
<keyword evidence="1" id="KW-0560">Oxidoreductase</keyword>
<dbReference type="SUPFAM" id="SSF51905">
    <property type="entry name" value="FAD/NAD(P)-binding domain"/>
    <property type="match status" value="1"/>
</dbReference>
<accession>A0ABY7NYB2</accession>
<keyword evidence="5" id="KW-1185">Reference proteome</keyword>
<reference evidence="4 5" key="1">
    <citation type="submission" date="2022-12" db="EMBL/GenBank/DDBJ databases">
        <authorList>
            <person name="Mo P."/>
        </authorList>
    </citation>
    <scope>NUCLEOTIDE SEQUENCE [LARGE SCALE GENOMIC DNA]</scope>
    <source>
        <strain evidence="4 5">HUAS 2-6</strain>
    </source>
</reference>
<gene>
    <name evidence="4" type="ORF">O1G22_05095</name>
</gene>
<evidence type="ECO:0000313" key="4">
    <source>
        <dbReference type="EMBL" id="WBO62239.1"/>
    </source>
</evidence>
<protein>
    <submittedName>
        <fullName evidence="4">FAD-binding oxidoreductase</fullName>
    </submittedName>
</protein>
<feature type="domain" description="FAD dependent oxidoreductase" evidence="3">
    <location>
        <begin position="2"/>
        <end position="350"/>
    </location>
</feature>
<dbReference type="InterPro" id="IPR006076">
    <property type="entry name" value="FAD-dep_OxRdtase"/>
</dbReference>
<evidence type="ECO:0000313" key="5">
    <source>
        <dbReference type="Proteomes" id="UP001212326"/>
    </source>
</evidence>
<evidence type="ECO:0000256" key="1">
    <source>
        <dbReference type="ARBA" id="ARBA00023002"/>
    </source>
</evidence>
<proteinExistence type="predicted"/>
<dbReference type="PANTHER" id="PTHR13847">
    <property type="entry name" value="SARCOSINE DEHYDROGENASE-RELATED"/>
    <property type="match status" value="1"/>
</dbReference>
<dbReference type="InterPro" id="IPR036188">
    <property type="entry name" value="FAD/NAD-bd_sf"/>
</dbReference>
<dbReference type="Gene3D" id="3.30.9.10">
    <property type="entry name" value="D-Amino Acid Oxidase, subunit A, domain 2"/>
    <property type="match status" value="1"/>
</dbReference>
<name>A0ABY7NYB2_9ACTN</name>
<dbReference type="PANTHER" id="PTHR13847:SF289">
    <property type="entry name" value="GLYCINE OXIDASE"/>
    <property type="match status" value="1"/>
</dbReference>
<dbReference type="RefSeq" id="WP_270080182.1">
    <property type="nucleotide sequence ID" value="NZ_CP115300.1"/>
</dbReference>
<feature type="region of interest" description="Disordered" evidence="2">
    <location>
        <begin position="93"/>
        <end position="125"/>
    </location>
</feature>
<dbReference type="Pfam" id="PF01266">
    <property type="entry name" value="DAO"/>
    <property type="match status" value="1"/>
</dbReference>
<dbReference type="EMBL" id="CP115300">
    <property type="protein sequence ID" value="WBO62239.1"/>
    <property type="molecule type" value="Genomic_DNA"/>
</dbReference>
<organism evidence="4 5">
    <name type="scientific">Streptomyces camelliae</name>
    <dbReference type="NCBI Taxonomy" id="3004093"/>
    <lineage>
        <taxon>Bacteria</taxon>
        <taxon>Bacillati</taxon>
        <taxon>Actinomycetota</taxon>
        <taxon>Actinomycetes</taxon>
        <taxon>Kitasatosporales</taxon>
        <taxon>Streptomycetaceae</taxon>
        <taxon>Streptomyces</taxon>
    </lineage>
</organism>
<evidence type="ECO:0000259" key="3">
    <source>
        <dbReference type="Pfam" id="PF01266"/>
    </source>
</evidence>